<organism evidence="3 4">
    <name type="scientific">Stieleria bergensis</name>
    <dbReference type="NCBI Taxonomy" id="2528025"/>
    <lineage>
        <taxon>Bacteria</taxon>
        <taxon>Pseudomonadati</taxon>
        <taxon>Planctomycetota</taxon>
        <taxon>Planctomycetia</taxon>
        <taxon>Pirellulales</taxon>
        <taxon>Pirellulaceae</taxon>
        <taxon>Stieleria</taxon>
    </lineage>
</organism>
<evidence type="ECO:0000313" key="4">
    <source>
        <dbReference type="Proteomes" id="UP000315003"/>
    </source>
</evidence>
<reference evidence="3 4" key="1">
    <citation type="submission" date="2019-02" db="EMBL/GenBank/DDBJ databases">
        <title>Deep-cultivation of Planctomycetes and their phenomic and genomic characterization uncovers novel biology.</title>
        <authorList>
            <person name="Wiegand S."/>
            <person name="Jogler M."/>
            <person name="Boedeker C."/>
            <person name="Pinto D."/>
            <person name="Vollmers J."/>
            <person name="Rivas-Marin E."/>
            <person name="Kohn T."/>
            <person name="Peeters S.H."/>
            <person name="Heuer A."/>
            <person name="Rast P."/>
            <person name="Oberbeckmann S."/>
            <person name="Bunk B."/>
            <person name="Jeske O."/>
            <person name="Meyerdierks A."/>
            <person name="Storesund J.E."/>
            <person name="Kallscheuer N."/>
            <person name="Luecker S."/>
            <person name="Lage O.M."/>
            <person name="Pohl T."/>
            <person name="Merkel B.J."/>
            <person name="Hornburger P."/>
            <person name="Mueller R.-W."/>
            <person name="Bruemmer F."/>
            <person name="Labrenz M."/>
            <person name="Spormann A.M."/>
            <person name="Op den Camp H."/>
            <person name="Overmann J."/>
            <person name="Amann R."/>
            <person name="Jetten M.S.M."/>
            <person name="Mascher T."/>
            <person name="Medema M.H."/>
            <person name="Devos D.P."/>
            <person name="Kaster A.-K."/>
            <person name="Ovreas L."/>
            <person name="Rohde M."/>
            <person name="Galperin M.Y."/>
            <person name="Jogler C."/>
        </authorList>
    </citation>
    <scope>NUCLEOTIDE SEQUENCE [LARGE SCALE GENOMIC DNA]</scope>
    <source>
        <strain evidence="3 4">SV_7m_r</strain>
    </source>
</reference>
<evidence type="ECO:0000313" key="3">
    <source>
        <dbReference type="EMBL" id="QDT59826.1"/>
    </source>
</evidence>
<feature type="signal peptide" evidence="2">
    <location>
        <begin position="1"/>
        <end position="22"/>
    </location>
</feature>
<accession>A0A517SUM1</accession>
<evidence type="ECO:0008006" key="5">
    <source>
        <dbReference type="Google" id="ProtNLM"/>
    </source>
</evidence>
<dbReference type="EMBL" id="CP036272">
    <property type="protein sequence ID" value="QDT59826.1"/>
    <property type="molecule type" value="Genomic_DNA"/>
</dbReference>
<feature type="compositionally biased region" description="Basic and acidic residues" evidence="1">
    <location>
        <begin position="40"/>
        <end position="53"/>
    </location>
</feature>
<proteinExistence type="predicted"/>
<name>A0A517SUM1_9BACT</name>
<keyword evidence="4" id="KW-1185">Reference proteome</keyword>
<feature type="region of interest" description="Disordered" evidence="1">
    <location>
        <begin position="28"/>
        <end position="53"/>
    </location>
</feature>
<evidence type="ECO:0000256" key="1">
    <source>
        <dbReference type="SAM" id="MobiDB-lite"/>
    </source>
</evidence>
<evidence type="ECO:0000256" key="2">
    <source>
        <dbReference type="SAM" id="SignalP"/>
    </source>
</evidence>
<protein>
    <recommendedName>
        <fullName evidence="5">Secreted protein</fullName>
    </recommendedName>
</protein>
<sequence length="73" mass="7648" precursor="true">MSRMLPALLACAALGLIATALALEQDPLSGRASHSTPCEPLRDDTERADSRRVRGDDAAVTLRLLKCDGTVGG</sequence>
<dbReference type="Proteomes" id="UP000315003">
    <property type="component" value="Chromosome"/>
</dbReference>
<dbReference type="RefSeq" id="WP_419188392.1">
    <property type="nucleotide sequence ID" value="NZ_CP036272.1"/>
</dbReference>
<keyword evidence="2" id="KW-0732">Signal</keyword>
<gene>
    <name evidence="3" type="ORF">SV7mr_23380</name>
</gene>
<feature type="chain" id="PRO_5021816186" description="Secreted protein" evidence="2">
    <location>
        <begin position="23"/>
        <end position="73"/>
    </location>
</feature>
<dbReference type="AlphaFoldDB" id="A0A517SUM1"/>